<dbReference type="OrthoDB" id="265717at2759"/>
<dbReference type="Proteomes" id="UP000824998">
    <property type="component" value="Unassembled WGS sequence"/>
</dbReference>
<dbReference type="PANTHER" id="PTHR47332">
    <property type="entry name" value="SET DOMAIN-CONTAINING PROTEIN 5"/>
    <property type="match status" value="1"/>
</dbReference>
<organism evidence="2 3">
    <name type="scientific">Amylocarpus encephaloides</name>
    <dbReference type="NCBI Taxonomy" id="45428"/>
    <lineage>
        <taxon>Eukaryota</taxon>
        <taxon>Fungi</taxon>
        <taxon>Dikarya</taxon>
        <taxon>Ascomycota</taxon>
        <taxon>Pezizomycotina</taxon>
        <taxon>Leotiomycetes</taxon>
        <taxon>Helotiales</taxon>
        <taxon>Helotiales incertae sedis</taxon>
        <taxon>Amylocarpus</taxon>
    </lineage>
</organism>
<name>A0A9P7Y9D1_9HELO</name>
<evidence type="ECO:0000313" key="2">
    <source>
        <dbReference type="EMBL" id="KAG9229555.1"/>
    </source>
</evidence>
<keyword evidence="3" id="KW-1185">Reference proteome</keyword>
<feature type="domain" description="SET" evidence="1">
    <location>
        <begin position="1"/>
        <end position="114"/>
    </location>
</feature>
<dbReference type="AlphaFoldDB" id="A0A9P7Y9D1"/>
<dbReference type="Gene3D" id="2.170.270.10">
    <property type="entry name" value="SET domain"/>
    <property type="match status" value="1"/>
</dbReference>
<proteinExistence type="predicted"/>
<dbReference type="InterPro" id="IPR046341">
    <property type="entry name" value="SET_dom_sf"/>
</dbReference>
<protein>
    <recommendedName>
        <fullName evidence="1">SET domain-containing protein</fullName>
    </recommendedName>
</protein>
<dbReference type="SUPFAM" id="SSF82199">
    <property type="entry name" value="SET domain"/>
    <property type="match status" value="1"/>
</dbReference>
<dbReference type="CDD" id="cd20071">
    <property type="entry name" value="SET_SMYD"/>
    <property type="match status" value="1"/>
</dbReference>
<gene>
    <name evidence="2" type="ORF">BJ875DRAFT_474513</name>
</gene>
<dbReference type="PROSITE" id="PS50280">
    <property type="entry name" value="SET"/>
    <property type="match status" value="1"/>
</dbReference>
<dbReference type="InterPro" id="IPR053185">
    <property type="entry name" value="SET_domain_protein"/>
</dbReference>
<comment type="caution">
    <text evidence="2">The sequence shown here is derived from an EMBL/GenBank/DDBJ whole genome shotgun (WGS) entry which is preliminary data.</text>
</comment>
<dbReference type="EMBL" id="MU251754">
    <property type="protein sequence ID" value="KAG9229555.1"/>
    <property type="molecule type" value="Genomic_DNA"/>
</dbReference>
<dbReference type="PANTHER" id="PTHR47332:SF4">
    <property type="entry name" value="SET DOMAIN-CONTAINING PROTEIN 5"/>
    <property type="match status" value="1"/>
</dbReference>
<evidence type="ECO:0000313" key="3">
    <source>
        <dbReference type="Proteomes" id="UP000824998"/>
    </source>
</evidence>
<accession>A0A9P7Y9D1</accession>
<dbReference type="Pfam" id="PF00856">
    <property type="entry name" value="SET"/>
    <property type="match status" value="1"/>
</dbReference>
<dbReference type="InterPro" id="IPR001214">
    <property type="entry name" value="SET_dom"/>
</dbReference>
<reference evidence="2" key="1">
    <citation type="journal article" date="2021" name="IMA Fungus">
        <title>Genomic characterization of three marine fungi, including Emericellopsis atlantica sp. nov. with signatures of a generalist lifestyle and marine biomass degradation.</title>
        <authorList>
            <person name="Hagestad O.C."/>
            <person name="Hou L."/>
            <person name="Andersen J.H."/>
            <person name="Hansen E.H."/>
            <person name="Altermark B."/>
            <person name="Li C."/>
            <person name="Kuhnert E."/>
            <person name="Cox R.J."/>
            <person name="Crous P.W."/>
            <person name="Spatafora J.W."/>
            <person name="Lail K."/>
            <person name="Amirebrahimi M."/>
            <person name="Lipzen A."/>
            <person name="Pangilinan J."/>
            <person name="Andreopoulos W."/>
            <person name="Hayes R.D."/>
            <person name="Ng V."/>
            <person name="Grigoriev I.V."/>
            <person name="Jackson S.A."/>
            <person name="Sutton T.D.S."/>
            <person name="Dobson A.D.W."/>
            <person name="Rama T."/>
        </authorList>
    </citation>
    <scope>NUCLEOTIDE SEQUENCE</scope>
    <source>
        <strain evidence="2">TRa018bII</strain>
    </source>
</reference>
<sequence length="247" mass="27965">MPEMVPGQGFRILDMIHNLEAAYSKLSAAGQLEYTSLHDFRFPSEENQNRLLTIFRSNAYTTGDSNIGLFPRIARINHSCRPNCGNWWSSKNGHRVIYAARDIEEGEEITVSYIPLLMKGKDRQARLAQYGFTCDCAACQSTTSDKVRVKIADLLESLEQKLPPSPNRKATMNERLALKSLKLLEHVEEEQMTDYLARALHIAAVFSQRTGEGGKAREFTLRELETRQLAEHDSEDVLKSNAFLNSL</sequence>
<evidence type="ECO:0000259" key="1">
    <source>
        <dbReference type="PROSITE" id="PS50280"/>
    </source>
</evidence>